<dbReference type="InterPro" id="IPR004433">
    <property type="entry name" value="MenaQ_synth_MenD"/>
</dbReference>
<keyword evidence="1 7" id="KW-0474">Menaquinone biosynthesis</keyword>
<dbReference type="EMBL" id="FXXI01000001">
    <property type="protein sequence ID" value="SMR99658.1"/>
    <property type="molecule type" value="Genomic_DNA"/>
</dbReference>
<name>A0A1Y6IPV0_9VIBR</name>
<accession>A0A1Y6IPV0</accession>
<evidence type="ECO:0000256" key="1">
    <source>
        <dbReference type="ARBA" id="ARBA00022428"/>
    </source>
</evidence>
<dbReference type="GO" id="GO:0000287">
    <property type="term" value="F:magnesium ion binding"/>
    <property type="evidence" value="ECO:0007669"/>
    <property type="project" value="UniProtKB-UniRule"/>
</dbReference>
<evidence type="ECO:0000259" key="8">
    <source>
        <dbReference type="Pfam" id="PF02776"/>
    </source>
</evidence>
<dbReference type="InterPro" id="IPR032264">
    <property type="entry name" value="MenD_middle"/>
</dbReference>
<feature type="domain" description="Thiamine pyrophosphate enzyme N-terminal TPP-binding" evidence="8">
    <location>
        <begin position="14"/>
        <end position="121"/>
    </location>
</feature>
<comment type="pathway">
    <text evidence="7">Quinol/quinone metabolism; 1,4-dihydroxy-2-naphthoate biosynthesis; 1,4-dihydroxy-2-naphthoate from chorismate: step 2/7.</text>
</comment>
<comment type="function">
    <text evidence="7">Catalyzes the thiamine diphosphate-dependent decarboxylation of 2-oxoglutarate and the subsequent addition of the resulting succinic semialdehyde-thiamine pyrophosphate anion to isochorismate to yield 2-succinyl-5-enolpyruvyl-6-hydroxy-3-cyclohexene-1-carboxylate (SEPHCHC).</text>
</comment>
<keyword evidence="4 7" id="KW-0460">Magnesium</keyword>
<keyword evidence="2 7" id="KW-0808">Transferase</keyword>
<dbReference type="CDD" id="cd02009">
    <property type="entry name" value="TPP_SHCHC_synthase"/>
    <property type="match status" value="1"/>
</dbReference>
<keyword evidence="3 7" id="KW-0479">Metal-binding</keyword>
<dbReference type="Gene3D" id="3.40.50.1220">
    <property type="entry name" value="TPP-binding domain"/>
    <property type="match status" value="1"/>
</dbReference>
<keyword evidence="6 7" id="KW-0464">Manganese</keyword>
<dbReference type="SUPFAM" id="SSF52518">
    <property type="entry name" value="Thiamin diphosphate-binding fold (THDP-binding)"/>
    <property type="match status" value="2"/>
</dbReference>
<evidence type="ECO:0000256" key="4">
    <source>
        <dbReference type="ARBA" id="ARBA00022842"/>
    </source>
</evidence>
<comment type="catalytic activity">
    <reaction evidence="7">
        <text>isochorismate + 2-oxoglutarate + H(+) = 5-enolpyruvoyl-6-hydroxy-2-succinyl-cyclohex-3-ene-1-carboxylate + CO2</text>
        <dbReference type="Rhea" id="RHEA:25593"/>
        <dbReference type="ChEBI" id="CHEBI:15378"/>
        <dbReference type="ChEBI" id="CHEBI:16526"/>
        <dbReference type="ChEBI" id="CHEBI:16810"/>
        <dbReference type="ChEBI" id="CHEBI:29780"/>
        <dbReference type="ChEBI" id="CHEBI:58818"/>
        <dbReference type="EC" id="2.2.1.9"/>
    </reaction>
</comment>
<keyword evidence="5 7" id="KW-0786">Thiamine pyrophosphate</keyword>
<dbReference type="EC" id="2.2.1.9" evidence="7"/>
<dbReference type="Pfam" id="PF16582">
    <property type="entry name" value="TPP_enzyme_M_2"/>
    <property type="match status" value="1"/>
</dbReference>
<feature type="domain" description="Menaquinone biosynthesis protein MenD middle" evidence="9">
    <location>
        <begin position="189"/>
        <end position="404"/>
    </location>
</feature>
<organism evidence="11 12">
    <name type="scientific">Vibrio mangrovi</name>
    <dbReference type="NCBI Taxonomy" id="474394"/>
    <lineage>
        <taxon>Bacteria</taxon>
        <taxon>Pseudomonadati</taxon>
        <taxon>Pseudomonadota</taxon>
        <taxon>Gammaproteobacteria</taxon>
        <taxon>Vibrionales</taxon>
        <taxon>Vibrionaceae</taxon>
        <taxon>Vibrio</taxon>
    </lineage>
</organism>
<sequence>MKSQQAVLNRVWSRLILEELSRLGVRDVCIAPGSRSTPLTLEADAHPALRLHPHFDERGLGYLALGLAKASQKPVAVIVTSGTAVANLLPCVAEANLTGEKLVLLTADRPVELIDCGANQAIEQPGIFSAHTVQTINLPSPTAMIAPGWLLTTLDQALFHQSRVGGVVHINCPFPEPLYSQIEDVDASDYLAGVQPWLATGSPYSSRQGYQLPPVQAAPELFNCKGVVIIGSLPVAEAEKARDFAQMLGWPVLCDPQSGVGSDWACFDLWLQHETCRDILCGCELIVQFGAHLVSKRLNQWLQQQIEQQGSRYLYLSAREQRNNPSHLPQQHLVTRIDTWVDVQTEQYRIQGNNISVGWADELLPLIRRIPELTQQVAEAESRLCELDVAMSVATLTPEADLFIGNSLIVRLVDMFGTAQKRAVYSNRGASGIDGIVATAAGIQRERQQPMLLLLGDTSLLYDLNSLALLTRTCQPFVVVVTNNDGGAIFDLLPVPPEQKTDLYQMPHGYHFEHAAAQFGLGYENPQDLTAFQQCIDRHIDSGSGGLIVEVTVPAGQAAQHITQVVNDVRSL</sequence>
<dbReference type="Proteomes" id="UP001283366">
    <property type="component" value="Unassembled WGS sequence"/>
</dbReference>
<dbReference type="Pfam" id="PF02776">
    <property type="entry name" value="TPP_enzyme_N"/>
    <property type="match status" value="1"/>
</dbReference>
<dbReference type="Gene3D" id="3.40.50.970">
    <property type="match status" value="2"/>
</dbReference>
<comment type="pathway">
    <text evidence="7">Quinol/quinone metabolism; menaquinone biosynthesis.</text>
</comment>
<evidence type="ECO:0000256" key="7">
    <source>
        <dbReference type="HAMAP-Rule" id="MF_01659"/>
    </source>
</evidence>
<dbReference type="HAMAP" id="MF_01659">
    <property type="entry name" value="MenD"/>
    <property type="match status" value="1"/>
</dbReference>
<dbReference type="RefSeq" id="WP_087479668.1">
    <property type="nucleotide sequence ID" value="NZ_AP024883.1"/>
</dbReference>
<dbReference type="EMBL" id="JAWRCO010000001">
    <property type="protein sequence ID" value="MDW6003549.1"/>
    <property type="molecule type" value="Genomic_DNA"/>
</dbReference>
<dbReference type="CDD" id="cd07037">
    <property type="entry name" value="TPP_PYR_MenD"/>
    <property type="match status" value="1"/>
</dbReference>
<dbReference type="GO" id="GO:0030145">
    <property type="term" value="F:manganese ion binding"/>
    <property type="evidence" value="ECO:0007669"/>
    <property type="project" value="UniProtKB-UniRule"/>
</dbReference>
<keyword evidence="13" id="KW-1185">Reference proteome</keyword>
<dbReference type="PANTHER" id="PTHR42916">
    <property type="entry name" value="2-SUCCINYL-5-ENOLPYRUVYL-6-HYDROXY-3-CYCLOHEXENE-1-CARBOXYLATE SYNTHASE"/>
    <property type="match status" value="1"/>
</dbReference>
<dbReference type="NCBIfam" id="TIGR00173">
    <property type="entry name" value="menD"/>
    <property type="match status" value="1"/>
</dbReference>
<evidence type="ECO:0000313" key="12">
    <source>
        <dbReference type="Proteomes" id="UP000196125"/>
    </source>
</evidence>
<dbReference type="UniPathway" id="UPA00079"/>
<evidence type="ECO:0000313" key="11">
    <source>
        <dbReference type="EMBL" id="SMR99658.1"/>
    </source>
</evidence>
<evidence type="ECO:0000259" key="9">
    <source>
        <dbReference type="Pfam" id="PF16582"/>
    </source>
</evidence>
<evidence type="ECO:0000256" key="3">
    <source>
        <dbReference type="ARBA" id="ARBA00022723"/>
    </source>
</evidence>
<dbReference type="PIRSF" id="PIRSF004983">
    <property type="entry name" value="MenD"/>
    <property type="match status" value="1"/>
</dbReference>
<dbReference type="Proteomes" id="UP000196125">
    <property type="component" value="Unassembled WGS sequence"/>
</dbReference>
<comment type="cofactor">
    <cofactor evidence="7">
        <name>thiamine diphosphate</name>
        <dbReference type="ChEBI" id="CHEBI:58937"/>
    </cofactor>
    <text evidence="7">Binds 1 thiamine pyrophosphate per subunit.</text>
</comment>
<reference evidence="11 12" key="1">
    <citation type="submission" date="2017-05" db="EMBL/GenBank/DDBJ databases">
        <authorList>
            <person name="Song R."/>
            <person name="Chenine A.L."/>
            <person name="Ruprecht R.M."/>
        </authorList>
    </citation>
    <scope>NUCLEOTIDE SEQUENCE [LARGE SCALE GENOMIC DNA]</scope>
    <source>
        <strain evidence="11 12">CECT 7927</strain>
    </source>
</reference>
<comment type="similarity">
    <text evidence="7">Belongs to the TPP enzyme family. MenD subfamily.</text>
</comment>
<comment type="subunit">
    <text evidence="7">Homodimer.</text>
</comment>
<dbReference type="InterPro" id="IPR029061">
    <property type="entry name" value="THDP-binding"/>
</dbReference>
<dbReference type="GO" id="GO:0070204">
    <property type="term" value="F:2-succinyl-5-enolpyruvyl-6-hydroxy-3-cyclohexene-1-carboxylic-acid synthase activity"/>
    <property type="evidence" value="ECO:0007669"/>
    <property type="project" value="UniProtKB-UniRule"/>
</dbReference>
<gene>
    <name evidence="7 11" type="primary">menD</name>
    <name evidence="10" type="ORF">SBX37_11885</name>
    <name evidence="11" type="ORF">VIM7927_00886</name>
</gene>
<evidence type="ECO:0000256" key="6">
    <source>
        <dbReference type="ARBA" id="ARBA00023211"/>
    </source>
</evidence>
<evidence type="ECO:0000256" key="2">
    <source>
        <dbReference type="ARBA" id="ARBA00022679"/>
    </source>
</evidence>
<reference evidence="10 13" key="2">
    <citation type="submission" date="2023-11" db="EMBL/GenBank/DDBJ databases">
        <title>Plant-associative lifestyle of Vibrio porteresiae and its evolutionary dynamics.</title>
        <authorList>
            <person name="Rameshkumar N."/>
            <person name="Kirti K."/>
        </authorList>
    </citation>
    <scope>NUCLEOTIDE SEQUENCE [LARGE SCALE GENOMIC DNA]</scope>
    <source>
        <strain evidence="10 13">MSSRF38</strain>
    </source>
</reference>
<proteinExistence type="inferred from homology"/>
<evidence type="ECO:0000313" key="10">
    <source>
        <dbReference type="EMBL" id="MDW6003549.1"/>
    </source>
</evidence>
<protein>
    <recommendedName>
        <fullName evidence="7">2-succinyl-5-enolpyruvyl-6-hydroxy-3-cyclohexene-1-carboxylate synthase</fullName>
        <shortName evidence="7">SEPHCHC synthase</shortName>
        <ecNumber evidence="7">2.2.1.9</ecNumber>
    </recommendedName>
    <alternativeName>
        <fullName evidence="7">Menaquinone biosynthesis protein MenD</fullName>
    </alternativeName>
</protein>
<dbReference type="UniPathway" id="UPA01057">
    <property type="reaction ID" value="UER00164"/>
</dbReference>
<dbReference type="OrthoDB" id="9791859at2"/>
<dbReference type="GO" id="GO:0009234">
    <property type="term" value="P:menaquinone biosynthetic process"/>
    <property type="evidence" value="ECO:0007669"/>
    <property type="project" value="UniProtKB-UniRule"/>
</dbReference>
<dbReference type="InterPro" id="IPR012001">
    <property type="entry name" value="Thiamin_PyroP_enz_TPP-bd_dom"/>
</dbReference>
<dbReference type="AlphaFoldDB" id="A0A1Y6IPV0"/>
<comment type="cofactor">
    <cofactor evidence="7">
        <name>Mg(2+)</name>
        <dbReference type="ChEBI" id="CHEBI:18420"/>
    </cofactor>
    <cofactor evidence="7">
        <name>Mn(2+)</name>
        <dbReference type="ChEBI" id="CHEBI:29035"/>
    </cofactor>
</comment>
<dbReference type="GO" id="GO:0030976">
    <property type="term" value="F:thiamine pyrophosphate binding"/>
    <property type="evidence" value="ECO:0007669"/>
    <property type="project" value="UniProtKB-UniRule"/>
</dbReference>
<evidence type="ECO:0000313" key="13">
    <source>
        <dbReference type="Proteomes" id="UP001283366"/>
    </source>
</evidence>
<evidence type="ECO:0000256" key="5">
    <source>
        <dbReference type="ARBA" id="ARBA00023052"/>
    </source>
</evidence>
<dbReference type="PANTHER" id="PTHR42916:SF1">
    <property type="entry name" value="PROTEIN PHYLLO, CHLOROPLASTIC"/>
    <property type="match status" value="1"/>
</dbReference>